<organism evidence="2 3">
    <name type="scientific">Stutzerimonas stutzeri</name>
    <name type="common">Pseudomonas stutzeri</name>
    <dbReference type="NCBI Taxonomy" id="316"/>
    <lineage>
        <taxon>Bacteria</taxon>
        <taxon>Pseudomonadati</taxon>
        <taxon>Pseudomonadota</taxon>
        <taxon>Gammaproteobacteria</taxon>
        <taxon>Pseudomonadales</taxon>
        <taxon>Pseudomonadaceae</taxon>
        <taxon>Stutzerimonas</taxon>
    </lineage>
</organism>
<dbReference type="InterPro" id="IPR004147">
    <property type="entry name" value="ABC1_dom"/>
</dbReference>
<dbReference type="EMBL" id="JAAMRD010000003">
    <property type="protein sequence ID" value="MBA1303972.1"/>
    <property type="molecule type" value="Genomic_DNA"/>
</dbReference>
<accession>A0AA40V6L6</accession>
<protein>
    <recommendedName>
        <fullName evidence="1">ABC1 atypical kinase-like domain-containing protein</fullName>
    </recommendedName>
</protein>
<evidence type="ECO:0000259" key="1">
    <source>
        <dbReference type="Pfam" id="PF03109"/>
    </source>
</evidence>
<dbReference type="InterPro" id="IPR011009">
    <property type="entry name" value="Kinase-like_dom_sf"/>
</dbReference>
<evidence type="ECO:0000313" key="3">
    <source>
        <dbReference type="Proteomes" id="UP001138621"/>
    </source>
</evidence>
<gene>
    <name evidence="2" type="ORF">G7024_06075</name>
</gene>
<dbReference type="Proteomes" id="UP001138621">
    <property type="component" value="Unassembled WGS sequence"/>
</dbReference>
<name>A0AA40V6L6_STUST</name>
<reference evidence="2" key="1">
    <citation type="submission" date="2020-02" db="EMBL/GenBank/DDBJ databases">
        <title>Synteny-based analysis reveals conserved mechanism for high triclosan tolerance in Pseudomonas, as well as instances of horizontal transfer.</title>
        <authorList>
            <person name="Mcfarland A.G."/>
            <person name="Bertucci H.K."/>
            <person name="Litmann E."/>
            <person name="Shen J."/>
            <person name="Huttenhower C."/>
            <person name="Hartmann E.M."/>
        </authorList>
    </citation>
    <scope>NUCLEOTIDE SEQUENCE</scope>
    <source>
        <strain evidence="2">109A1</strain>
    </source>
</reference>
<dbReference type="SUPFAM" id="SSF56112">
    <property type="entry name" value="Protein kinase-like (PK-like)"/>
    <property type="match status" value="1"/>
</dbReference>
<dbReference type="AlphaFoldDB" id="A0AA40V6L6"/>
<proteinExistence type="predicted"/>
<evidence type="ECO:0000313" key="2">
    <source>
        <dbReference type="EMBL" id="MBA1303972.1"/>
    </source>
</evidence>
<comment type="caution">
    <text evidence="2">The sequence shown here is derived from an EMBL/GenBank/DDBJ whole genome shotgun (WGS) entry which is preliminary data.</text>
</comment>
<sequence>MSKLSKSKLVPQVYGYGFRREMGLLKHEYLVIEYFDGSVSVDQALRNNQVAPEVILPKIFELFENMLGQGFVHMDPHPKNILLAKDGVLKLIDFECCAFDVSDRSFCLAFCMGYFYHFWFYQFMREQEYDQLAREFAGASVVPLNKDFWTYYNHFKRCKVSRSLRYKVFLSLSARREFLAHCIKVARDEP</sequence>
<feature type="domain" description="ABC1 atypical kinase-like" evidence="1">
    <location>
        <begin position="26"/>
        <end position="95"/>
    </location>
</feature>
<dbReference type="Gene3D" id="1.10.510.10">
    <property type="entry name" value="Transferase(Phosphotransferase) domain 1"/>
    <property type="match status" value="1"/>
</dbReference>
<dbReference type="Pfam" id="PF03109">
    <property type="entry name" value="ABC1"/>
    <property type="match status" value="1"/>
</dbReference>